<dbReference type="Gene3D" id="1.10.1740.10">
    <property type="match status" value="1"/>
</dbReference>
<dbReference type="InterPro" id="IPR036388">
    <property type="entry name" value="WH-like_DNA-bd_sf"/>
</dbReference>
<reference evidence="11 12" key="1">
    <citation type="submission" date="2024-10" db="EMBL/GenBank/DDBJ databases">
        <title>The Natural Products Discovery Center: Release of the First 8490 Sequenced Strains for Exploring Actinobacteria Biosynthetic Diversity.</title>
        <authorList>
            <person name="Kalkreuter E."/>
            <person name="Kautsar S.A."/>
            <person name="Yang D."/>
            <person name="Bader C.D."/>
            <person name="Teijaro C.N."/>
            <person name="Fluegel L."/>
            <person name="Davis C.M."/>
            <person name="Simpson J.R."/>
            <person name="Lauterbach L."/>
            <person name="Steele A.D."/>
            <person name="Gui C."/>
            <person name="Meng S."/>
            <person name="Li G."/>
            <person name="Viehrig K."/>
            <person name="Ye F."/>
            <person name="Su P."/>
            <person name="Kiefer A.F."/>
            <person name="Nichols A."/>
            <person name="Cepeda A.J."/>
            <person name="Yan W."/>
            <person name="Fan B."/>
            <person name="Jiang Y."/>
            <person name="Adhikari A."/>
            <person name="Zheng C.-J."/>
            <person name="Schuster L."/>
            <person name="Cowan T.M."/>
            <person name="Smanski M.J."/>
            <person name="Chevrette M.G."/>
            <person name="De Carvalho L.P.S."/>
            <person name="Shen B."/>
        </authorList>
    </citation>
    <scope>NUCLEOTIDE SEQUENCE [LARGE SCALE GENOMIC DNA]</scope>
    <source>
        <strain evidence="11 12">NPDC019275</strain>
    </source>
</reference>
<feature type="domain" description="RNA polymerase sigma factor 70 region 4 type 2" evidence="9">
    <location>
        <begin position="128"/>
        <end position="178"/>
    </location>
</feature>
<evidence type="ECO:0000259" key="10">
    <source>
        <dbReference type="Pfam" id="PF12680"/>
    </source>
</evidence>
<dbReference type="RefSeq" id="WP_397095527.1">
    <property type="nucleotide sequence ID" value="NZ_JBIRYO010000033.1"/>
</dbReference>
<dbReference type="Pfam" id="PF04542">
    <property type="entry name" value="Sigma70_r2"/>
    <property type="match status" value="1"/>
</dbReference>
<protein>
    <recommendedName>
        <fullName evidence="7">RNA polymerase sigma factor</fullName>
    </recommendedName>
</protein>
<dbReference type="Pfam" id="PF08281">
    <property type="entry name" value="Sigma70_r4_2"/>
    <property type="match status" value="1"/>
</dbReference>
<dbReference type="Gene3D" id="1.10.10.10">
    <property type="entry name" value="Winged helix-like DNA-binding domain superfamily/Winged helix DNA-binding domain"/>
    <property type="match status" value="1"/>
</dbReference>
<dbReference type="NCBIfam" id="TIGR02937">
    <property type="entry name" value="sigma70-ECF"/>
    <property type="match status" value="1"/>
</dbReference>
<proteinExistence type="inferred from homology"/>
<keyword evidence="5 7" id="KW-0238">DNA-binding</keyword>
<evidence type="ECO:0000256" key="1">
    <source>
        <dbReference type="ARBA" id="ARBA00010641"/>
    </source>
</evidence>
<dbReference type="Pfam" id="PF12680">
    <property type="entry name" value="SnoaL_2"/>
    <property type="match status" value="1"/>
</dbReference>
<dbReference type="InterPro" id="IPR000838">
    <property type="entry name" value="RNA_pol_sigma70_ECF_CS"/>
</dbReference>
<dbReference type="InterPro" id="IPR013324">
    <property type="entry name" value="RNA_pol_sigma_r3/r4-like"/>
</dbReference>
<dbReference type="InterPro" id="IPR013325">
    <property type="entry name" value="RNA_pol_sigma_r2"/>
</dbReference>
<keyword evidence="4 7" id="KW-0731">Sigma factor</keyword>
<dbReference type="NCBIfam" id="TIGR02960">
    <property type="entry name" value="SigX5"/>
    <property type="match status" value="1"/>
</dbReference>
<feature type="domain" description="RNA polymerase sigma-70 region 2" evidence="8">
    <location>
        <begin position="16"/>
        <end position="77"/>
    </location>
</feature>
<dbReference type="SUPFAM" id="SSF54427">
    <property type="entry name" value="NTF2-like"/>
    <property type="match status" value="1"/>
</dbReference>
<dbReference type="Proteomes" id="UP001611415">
    <property type="component" value="Unassembled WGS sequence"/>
</dbReference>
<dbReference type="InterPro" id="IPR014284">
    <property type="entry name" value="RNA_pol_sigma-70_dom"/>
</dbReference>
<evidence type="ECO:0000256" key="2">
    <source>
        <dbReference type="ARBA" id="ARBA00011344"/>
    </source>
</evidence>
<dbReference type="SUPFAM" id="SSF88659">
    <property type="entry name" value="Sigma3 and sigma4 domains of RNA polymerase sigma factors"/>
    <property type="match status" value="1"/>
</dbReference>
<keyword evidence="3 7" id="KW-0805">Transcription regulation</keyword>
<dbReference type="PANTHER" id="PTHR43133:SF65">
    <property type="entry name" value="ECF RNA POLYMERASE SIGMA FACTOR SIGG"/>
    <property type="match status" value="1"/>
</dbReference>
<dbReference type="PANTHER" id="PTHR43133">
    <property type="entry name" value="RNA POLYMERASE ECF-TYPE SIGMA FACTO"/>
    <property type="match status" value="1"/>
</dbReference>
<evidence type="ECO:0000256" key="4">
    <source>
        <dbReference type="ARBA" id="ARBA00023082"/>
    </source>
</evidence>
<dbReference type="InterPro" id="IPR014305">
    <property type="entry name" value="RNA_pol_sigma-G_actinobac"/>
</dbReference>
<organism evidence="11 12">
    <name type="scientific">Nocardia xishanensis</name>
    <dbReference type="NCBI Taxonomy" id="238964"/>
    <lineage>
        <taxon>Bacteria</taxon>
        <taxon>Bacillati</taxon>
        <taxon>Actinomycetota</taxon>
        <taxon>Actinomycetes</taxon>
        <taxon>Mycobacteriales</taxon>
        <taxon>Nocardiaceae</taxon>
        <taxon>Nocardia</taxon>
    </lineage>
</organism>
<comment type="similarity">
    <text evidence="1 7">Belongs to the sigma-70 factor family. ECF subfamily.</text>
</comment>
<dbReference type="PROSITE" id="PS01063">
    <property type="entry name" value="SIGMA70_ECF"/>
    <property type="match status" value="1"/>
</dbReference>
<dbReference type="CDD" id="cd06171">
    <property type="entry name" value="Sigma70_r4"/>
    <property type="match status" value="1"/>
</dbReference>
<dbReference type="NCBIfam" id="NF006089">
    <property type="entry name" value="PRK08241.1"/>
    <property type="match status" value="1"/>
</dbReference>
<name>A0ABW7XAB1_9NOCA</name>
<evidence type="ECO:0000259" key="8">
    <source>
        <dbReference type="Pfam" id="PF04542"/>
    </source>
</evidence>
<gene>
    <name evidence="11" type="ORF">ACH49W_32305</name>
</gene>
<keyword evidence="6 7" id="KW-0804">Transcription</keyword>
<dbReference type="EMBL" id="JBIRYO010000033">
    <property type="protein sequence ID" value="MFI2478070.1"/>
    <property type="molecule type" value="Genomic_DNA"/>
</dbReference>
<dbReference type="InterPro" id="IPR007627">
    <property type="entry name" value="RNA_pol_sigma70_r2"/>
</dbReference>
<dbReference type="InterPro" id="IPR037401">
    <property type="entry name" value="SnoaL-like"/>
</dbReference>
<evidence type="ECO:0000256" key="5">
    <source>
        <dbReference type="ARBA" id="ARBA00023125"/>
    </source>
</evidence>
<keyword evidence="11" id="KW-0548">Nucleotidyltransferase</keyword>
<evidence type="ECO:0000313" key="12">
    <source>
        <dbReference type="Proteomes" id="UP001611415"/>
    </source>
</evidence>
<evidence type="ECO:0000256" key="7">
    <source>
        <dbReference type="RuleBase" id="RU000716"/>
    </source>
</evidence>
<keyword evidence="11" id="KW-0808">Transferase</keyword>
<dbReference type="InterPro" id="IPR039425">
    <property type="entry name" value="RNA_pol_sigma-70-like"/>
</dbReference>
<dbReference type="InterPro" id="IPR013249">
    <property type="entry name" value="RNA_pol_sigma70_r4_t2"/>
</dbReference>
<evidence type="ECO:0000256" key="6">
    <source>
        <dbReference type="ARBA" id="ARBA00023163"/>
    </source>
</evidence>
<evidence type="ECO:0000256" key="3">
    <source>
        <dbReference type="ARBA" id="ARBA00023015"/>
    </source>
</evidence>
<sequence length="322" mass="34995">MPVQKDFIEQAAPFRAELIAHCYRMLGSVHDAEDLVQETYLRGWRGYAAFEERAALRTWLYRIATTACLRALENRARRMLPNGLGAGSVDPDASLEGDAGAYHWMEPLPDALTPETALVARESVRLPVVTAMQELPARQRAVLILRDVVQFSAAEVAELLETTPAAVNSALQRARAHLAEVAPTGESVTEPDDAERRDLLDRYCAAFENADLAALIELLAADVRLEMPPVPLWFTGRDTVTGFLAKRAFAEPGDLVLLPTAANGQPAVAEYRRGAGGVLEAHSIHVITTGPNGVAAITVFLEPTLFAAFGMPLTRSKERSGE</sequence>
<evidence type="ECO:0000259" key="9">
    <source>
        <dbReference type="Pfam" id="PF08281"/>
    </source>
</evidence>
<dbReference type="GO" id="GO:0003899">
    <property type="term" value="F:DNA-directed RNA polymerase activity"/>
    <property type="evidence" value="ECO:0007669"/>
    <property type="project" value="UniProtKB-EC"/>
</dbReference>
<comment type="subunit">
    <text evidence="2">Interacts transiently with the RNA polymerase catalytic core formed by RpoA, RpoB, RpoC and RpoZ (2 alpha, 1 beta, 1 beta' and 1 omega subunit) to form the RNA polymerase holoenzyme that can initiate transcription.</text>
</comment>
<feature type="domain" description="SnoaL-like" evidence="10">
    <location>
        <begin position="201"/>
        <end position="286"/>
    </location>
</feature>
<comment type="caution">
    <text evidence="11">The sequence shown here is derived from an EMBL/GenBank/DDBJ whole genome shotgun (WGS) entry which is preliminary data.</text>
</comment>
<accession>A0ABW7XAB1</accession>
<dbReference type="SUPFAM" id="SSF88946">
    <property type="entry name" value="Sigma2 domain of RNA polymerase sigma factors"/>
    <property type="match status" value="1"/>
</dbReference>
<dbReference type="Gene3D" id="3.10.450.50">
    <property type="match status" value="1"/>
</dbReference>
<dbReference type="InterPro" id="IPR032710">
    <property type="entry name" value="NTF2-like_dom_sf"/>
</dbReference>
<evidence type="ECO:0000313" key="11">
    <source>
        <dbReference type="EMBL" id="MFI2478070.1"/>
    </source>
</evidence>
<keyword evidence="12" id="KW-1185">Reference proteome</keyword>